<dbReference type="Proteomes" id="UP000247233">
    <property type="component" value="Unassembled WGS sequence"/>
</dbReference>
<name>A0A317WHW3_9EURO</name>
<reference evidence="1 2" key="1">
    <citation type="submission" date="2016-12" db="EMBL/GenBank/DDBJ databases">
        <title>The genomes of Aspergillus section Nigri reveals drivers in fungal speciation.</title>
        <authorList>
            <consortium name="DOE Joint Genome Institute"/>
            <person name="Vesth T.C."/>
            <person name="Nybo J."/>
            <person name="Theobald S."/>
            <person name="Brandl J."/>
            <person name="Frisvad J.C."/>
            <person name="Nielsen K.F."/>
            <person name="Lyhne E.K."/>
            <person name="Kogle M.E."/>
            <person name="Kuo A."/>
            <person name="Riley R."/>
            <person name="Clum A."/>
            <person name="Nolan M."/>
            <person name="Lipzen A."/>
            <person name="Salamov A."/>
            <person name="Henrissat B."/>
            <person name="Wiebenga A."/>
            <person name="De Vries R.P."/>
            <person name="Grigoriev I.V."/>
            <person name="Mortensen U.H."/>
            <person name="Andersen M.R."/>
            <person name="Baker S.E."/>
        </authorList>
    </citation>
    <scope>NUCLEOTIDE SEQUENCE [LARGE SCALE GENOMIC DNA]</scope>
    <source>
        <strain evidence="1 2">CBS 117.55</strain>
    </source>
</reference>
<dbReference type="VEuPathDB" id="FungiDB:BO70DRAFT_229581"/>
<organism evidence="1 2">
    <name type="scientific">Aspergillus heteromorphus CBS 117.55</name>
    <dbReference type="NCBI Taxonomy" id="1448321"/>
    <lineage>
        <taxon>Eukaryota</taxon>
        <taxon>Fungi</taxon>
        <taxon>Dikarya</taxon>
        <taxon>Ascomycota</taxon>
        <taxon>Pezizomycotina</taxon>
        <taxon>Eurotiomycetes</taxon>
        <taxon>Eurotiomycetidae</taxon>
        <taxon>Eurotiales</taxon>
        <taxon>Aspergillaceae</taxon>
        <taxon>Aspergillus</taxon>
        <taxon>Aspergillus subgen. Circumdati</taxon>
    </lineage>
</organism>
<comment type="caution">
    <text evidence="1">The sequence shown here is derived from an EMBL/GenBank/DDBJ whole genome shotgun (WGS) entry which is preliminary data.</text>
</comment>
<dbReference type="AlphaFoldDB" id="A0A317WHW3"/>
<protein>
    <submittedName>
        <fullName evidence="1">Uncharacterized protein</fullName>
    </submittedName>
</protein>
<keyword evidence="2" id="KW-1185">Reference proteome</keyword>
<sequence length="101" mass="11276">MHIILPEQWHGRLPTETWPILSLSLPAGGGRRTRSVRYGTRSAAAALTCFRCSTLIKSRDRRPIGSTPPHSPPAWLDLTHAFFYLALTSYLCSATYTTMSQ</sequence>
<dbReference type="EMBL" id="MSFL01000009">
    <property type="protein sequence ID" value="PWY84862.1"/>
    <property type="molecule type" value="Genomic_DNA"/>
</dbReference>
<dbReference type="GeneID" id="37061017"/>
<proteinExistence type="predicted"/>
<evidence type="ECO:0000313" key="1">
    <source>
        <dbReference type="EMBL" id="PWY84862.1"/>
    </source>
</evidence>
<evidence type="ECO:0000313" key="2">
    <source>
        <dbReference type="Proteomes" id="UP000247233"/>
    </source>
</evidence>
<dbReference type="RefSeq" id="XP_025400204.1">
    <property type="nucleotide sequence ID" value="XM_025538780.1"/>
</dbReference>
<gene>
    <name evidence="1" type="ORF">BO70DRAFT_229581</name>
</gene>
<accession>A0A317WHW3</accession>